<reference evidence="4 5" key="1">
    <citation type="submission" date="2016-10" db="EMBL/GenBank/DDBJ databases">
        <authorList>
            <person name="de Groot N.N."/>
        </authorList>
    </citation>
    <scope>NUCLEOTIDE SEQUENCE [LARGE SCALE GENOMIC DNA]</scope>
    <source>
        <strain evidence="4 5">DSM 43019</strain>
    </source>
</reference>
<feature type="domain" description="N-acetyltransferase" evidence="3">
    <location>
        <begin position="153"/>
        <end position="285"/>
    </location>
</feature>
<dbReference type="Gene3D" id="3.40.630.30">
    <property type="match status" value="1"/>
</dbReference>
<evidence type="ECO:0000313" key="5">
    <source>
        <dbReference type="Proteomes" id="UP000199645"/>
    </source>
</evidence>
<protein>
    <submittedName>
        <fullName evidence="4">Acetyltransferase (GNAT) family protein</fullName>
    </submittedName>
</protein>
<keyword evidence="1 4" id="KW-0808">Transferase</keyword>
<organism evidence="4 5">
    <name type="scientific">Actinoplanes philippinensis</name>
    <dbReference type="NCBI Taxonomy" id="35752"/>
    <lineage>
        <taxon>Bacteria</taxon>
        <taxon>Bacillati</taxon>
        <taxon>Actinomycetota</taxon>
        <taxon>Actinomycetes</taxon>
        <taxon>Micromonosporales</taxon>
        <taxon>Micromonosporaceae</taxon>
        <taxon>Actinoplanes</taxon>
    </lineage>
</organism>
<sequence>MRRMVTRINALTDPSGDNPVWIAEGDDGRPLGTARLFIPAGGGAADLRITVHPAERRTGVGTRLLHAAVGSATERGLPGLLGPAVEEGSAGESFCVASGMRRVLALTYTRLDLAVFRGEAGAVDGYRLVHWAGAVPDELAGTYARSRRAMDDMPMDDAAWTPDVWDVERLHRVAAAVAERGEILLTTAAIGADGEIAGFTEVVVAGDGAGDGQHYGTGVLPEHRGRGLARWLKAAQIEEIRARFPKLEGLLADTADSNTVMRRVNDALGYRPTHRSLLYQIDLPR</sequence>
<proteinExistence type="predicted"/>
<dbReference type="InterPro" id="IPR000182">
    <property type="entry name" value="GNAT_dom"/>
</dbReference>
<keyword evidence="5" id="KW-1185">Reference proteome</keyword>
<dbReference type="PANTHER" id="PTHR43877">
    <property type="entry name" value="AMINOALKYLPHOSPHONATE N-ACETYLTRANSFERASE-RELATED-RELATED"/>
    <property type="match status" value="1"/>
</dbReference>
<dbReference type="Pfam" id="PF13508">
    <property type="entry name" value="Acetyltransf_7"/>
    <property type="match status" value="1"/>
</dbReference>
<dbReference type="Proteomes" id="UP000199645">
    <property type="component" value="Unassembled WGS sequence"/>
</dbReference>
<dbReference type="CDD" id="cd04301">
    <property type="entry name" value="NAT_SF"/>
    <property type="match status" value="2"/>
</dbReference>
<dbReference type="EMBL" id="FONV01000001">
    <property type="protein sequence ID" value="SFE36367.1"/>
    <property type="molecule type" value="Genomic_DNA"/>
</dbReference>
<name>A0A1I1ZXZ1_9ACTN</name>
<dbReference type="InterPro" id="IPR016181">
    <property type="entry name" value="Acyl_CoA_acyltransferase"/>
</dbReference>
<dbReference type="PANTHER" id="PTHR43877:SF1">
    <property type="entry name" value="ACETYLTRANSFERASE"/>
    <property type="match status" value="1"/>
</dbReference>
<gene>
    <name evidence="4" type="ORF">SAMN05421541_101358</name>
</gene>
<evidence type="ECO:0000259" key="3">
    <source>
        <dbReference type="PROSITE" id="PS51186"/>
    </source>
</evidence>
<dbReference type="AlphaFoldDB" id="A0A1I1ZXZ1"/>
<evidence type="ECO:0000256" key="2">
    <source>
        <dbReference type="ARBA" id="ARBA00023315"/>
    </source>
</evidence>
<accession>A0A1I1ZXZ1</accession>
<dbReference type="GO" id="GO:0016747">
    <property type="term" value="F:acyltransferase activity, transferring groups other than amino-acyl groups"/>
    <property type="evidence" value="ECO:0007669"/>
    <property type="project" value="InterPro"/>
</dbReference>
<dbReference type="InterPro" id="IPR050832">
    <property type="entry name" value="Bact_Acetyltransf"/>
</dbReference>
<keyword evidence="2" id="KW-0012">Acyltransferase</keyword>
<dbReference type="Pfam" id="PF00583">
    <property type="entry name" value="Acetyltransf_1"/>
    <property type="match status" value="1"/>
</dbReference>
<evidence type="ECO:0000313" key="4">
    <source>
        <dbReference type="EMBL" id="SFE36367.1"/>
    </source>
</evidence>
<dbReference type="PROSITE" id="PS51186">
    <property type="entry name" value="GNAT"/>
    <property type="match status" value="2"/>
</dbReference>
<dbReference type="STRING" id="35752.SAMN05421541_101358"/>
<dbReference type="SUPFAM" id="SSF55729">
    <property type="entry name" value="Acyl-CoA N-acyltransferases (Nat)"/>
    <property type="match status" value="2"/>
</dbReference>
<evidence type="ECO:0000256" key="1">
    <source>
        <dbReference type="ARBA" id="ARBA00022679"/>
    </source>
</evidence>
<feature type="domain" description="N-acetyltransferase" evidence="3">
    <location>
        <begin position="1"/>
        <end position="142"/>
    </location>
</feature>